<dbReference type="GO" id="GO:0071281">
    <property type="term" value="P:cellular response to iron ion"/>
    <property type="evidence" value="ECO:0007669"/>
    <property type="project" value="UniProtKB-ARBA"/>
</dbReference>
<dbReference type="RefSeq" id="WP_148600507.1">
    <property type="nucleotide sequence ID" value="NZ_VSLD01000002.1"/>
</dbReference>
<reference evidence="9 10" key="1">
    <citation type="submission" date="2019-08" db="EMBL/GenBank/DDBJ databases">
        <title>Genone of Arthrobacter echini P9.</title>
        <authorList>
            <person name="Bowman J.P."/>
        </authorList>
    </citation>
    <scope>NUCLEOTIDE SEQUENCE [LARGE SCALE GENOMIC DNA]</scope>
    <source>
        <strain evidence="9 10">P9</strain>
    </source>
</reference>
<dbReference type="FunFam" id="1.10.3470.10:FF:000003">
    <property type="entry name" value="Iron ABC transporter permease SitD"/>
    <property type="match status" value="1"/>
</dbReference>
<dbReference type="GO" id="GO:0043190">
    <property type="term" value="C:ATP-binding cassette (ABC) transporter complex"/>
    <property type="evidence" value="ECO:0007669"/>
    <property type="project" value="InterPro"/>
</dbReference>
<dbReference type="PANTHER" id="PTHR30477:SF13">
    <property type="entry name" value="IRON TRANSPORT SYSTEM MEMBRANE PROTEIN HI_0360-RELATED"/>
    <property type="match status" value="1"/>
</dbReference>
<evidence type="ECO:0000256" key="5">
    <source>
        <dbReference type="ARBA" id="ARBA00023136"/>
    </source>
</evidence>
<keyword evidence="4 8" id="KW-1133">Transmembrane helix</keyword>
<dbReference type="Gene3D" id="1.10.3470.10">
    <property type="entry name" value="ABC transporter involved in vitamin B12 uptake, BtuC"/>
    <property type="match status" value="1"/>
</dbReference>
<name>A0A5D0XT47_9MICC</name>
<keyword evidence="6" id="KW-0813">Transport</keyword>
<keyword evidence="5 8" id="KW-0472">Membrane</keyword>
<proteinExistence type="inferred from homology"/>
<evidence type="ECO:0000256" key="1">
    <source>
        <dbReference type="ARBA" id="ARBA00004141"/>
    </source>
</evidence>
<evidence type="ECO:0000256" key="2">
    <source>
        <dbReference type="ARBA" id="ARBA00008034"/>
    </source>
</evidence>
<evidence type="ECO:0000256" key="4">
    <source>
        <dbReference type="ARBA" id="ARBA00022989"/>
    </source>
</evidence>
<accession>A0A5D0XT47</accession>
<feature type="transmembrane region" description="Helical" evidence="8">
    <location>
        <begin position="223"/>
        <end position="243"/>
    </location>
</feature>
<sequence length="327" mass="34044">MDVLAFLLEPLQYGFLTRALAVTLAAAVVAAVLSCWLILMGFSLMGDAVSHAVLPGVALAYIVGIPFSIGAFVFGAGAVALIGIVRSTTRLKADTVIGVVFTALFASGLAIVSATPSQIDLMHILFGNVLGVSAGEVWQVLVLGAVTLAVLLLKRRDLTLLAFDRTHAHVIGINTRRLSALLLGLLALTVVVGLQAVGIILVVAMLVTPGATAFLLTRSFDRMLVLSVSLTVVASVAGIYASYYLDISTGAAVVLCQALVFTVVYLVARPDGLLWQLGRRLRSGRARRSGSPARTSGTVDAVLPGDPLPGHVRTGHPRSGNARSSDA</sequence>
<evidence type="ECO:0000256" key="3">
    <source>
        <dbReference type="ARBA" id="ARBA00022692"/>
    </source>
</evidence>
<dbReference type="OrthoDB" id="1016457at2"/>
<evidence type="ECO:0000313" key="10">
    <source>
        <dbReference type="Proteomes" id="UP000323410"/>
    </source>
</evidence>
<feature type="transmembrane region" description="Helical" evidence="8">
    <location>
        <begin position="174"/>
        <end position="192"/>
    </location>
</feature>
<keyword evidence="10" id="KW-1185">Reference proteome</keyword>
<dbReference type="SUPFAM" id="SSF81345">
    <property type="entry name" value="ABC transporter involved in vitamin B12 uptake, BtuC"/>
    <property type="match status" value="1"/>
</dbReference>
<evidence type="ECO:0000256" key="6">
    <source>
        <dbReference type="RuleBase" id="RU003943"/>
    </source>
</evidence>
<gene>
    <name evidence="9" type="ORF">FQ377_07030</name>
</gene>
<feature type="transmembrane region" description="Helical" evidence="8">
    <location>
        <begin position="249"/>
        <end position="268"/>
    </location>
</feature>
<keyword evidence="3 6" id="KW-0812">Transmembrane</keyword>
<dbReference type="PANTHER" id="PTHR30477">
    <property type="entry name" value="ABC-TRANSPORTER METAL-BINDING PROTEIN"/>
    <property type="match status" value="1"/>
</dbReference>
<feature type="region of interest" description="Disordered" evidence="7">
    <location>
        <begin position="286"/>
        <end position="327"/>
    </location>
</feature>
<dbReference type="AlphaFoldDB" id="A0A5D0XT47"/>
<protein>
    <submittedName>
        <fullName evidence="9">Metal ABC transporter permease</fullName>
    </submittedName>
</protein>
<dbReference type="InterPro" id="IPR037294">
    <property type="entry name" value="ABC_BtuC-like"/>
</dbReference>
<dbReference type="GO" id="GO:0055085">
    <property type="term" value="P:transmembrane transport"/>
    <property type="evidence" value="ECO:0007669"/>
    <property type="project" value="InterPro"/>
</dbReference>
<feature type="transmembrane region" description="Helical" evidence="8">
    <location>
        <begin position="20"/>
        <end position="39"/>
    </location>
</feature>
<dbReference type="Pfam" id="PF00950">
    <property type="entry name" value="ABC-3"/>
    <property type="match status" value="1"/>
</dbReference>
<comment type="caution">
    <text evidence="9">The sequence shown here is derived from an EMBL/GenBank/DDBJ whole genome shotgun (WGS) entry which is preliminary data.</text>
</comment>
<evidence type="ECO:0000256" key="7">
    <source>
        <dbReference type="SAM" id="MobiDB-lite"/>
    </source>
</evidence>
<organism evidence="9 10">
    <name type="scientific">Arthrobacter echini</name>
    <dbReference type="NCBI Taxonomy" id="1529066"/>
    <lineage>
        <taxon>Bacteria</taxon>
        <taxon>Bacillati</taxon>
        <taxon>Actinomycetota</taxon>
        <taxon>Actinomycetes</taxon>
        <taxon>Micrococcales</taxon>
        <taxon>Micrococcaceae</taxon>
        <taxon>Arthrobacter</taxon>
    </lineage>
</organism>
<feature type="transmembrane region" description="Helical" evidence="8">
    <location>
        <begin position="137"/>
        <end position="153"/>
    </location>
</feature>
<evidence type="ECO:0000256" key="8">
    <source>
        <dbReference type="SAM" id="Phobius"/>
    </source>
</evidence>
<dbReference type="CDD" id="cd06550">
    <property type="entry name" value="TM_ABC_iron-siderophores_like"/>
    <property type="match status" value="1"/>
</dbReference>
<comment type="similarity">
    <text evidence="2 6">Belongs to the ABC-3 integral membrane protein family.</text>
</comment>
<feature type="transmembrane region" description="Helical" evidence="8">
    <location>
        <begin position="59"/>
        <end position="84"/>
    </location>
</feature>
<dbReference type="Proteomes" id="UP000323410">
    <property type="component" value="Unassembled WGS sequence"/>
</dbReference>
<dbReference type="EMBL" id="VSLD01000002">
    <property type="protein sequence ID" value="TYC99690.1"/>
    <property type="molecule type" value="Genomic_DNA"/>
</dbReference>
<dbReference type="GO" id="GO:0010043">
    <property type="term" value="P:response to zinc ion"/>
    <property type="evidence" value="ECO:0007669"/>
    <property type="project" value="TreeGrafter"/>
</dbReference>
<comment type="subcellular location">
    <subcellularLocation>
        <location evidence="6">Cell membrane</location>
        <topology evidence="6">Multi-pass membrane protein</topology>
    </subcellularLocation>
    <subcellularLocation>
        <location evidence="1">Membrane</location>
        <topology evidence="1">Multi-pass membrane protein</topology>
    </subcellularLocation>
</comment>
<dbReference type="InterPro" id="IPR001626">
    <property type="entry name" value="ABC_TroCD"/>
</dbReference>
<feature type="transmembrane region" description="Helical" evidence="8">
    <location>
        <begin position="96"/>
        <end position="117"/>
    </location>
</feature>
<feature type="compositionally biased region" description="Low complexity" evidence="7">
    <location>
        <begin position="289"/>
        <end position="298"/>
    </location>
</feature>
<evidence type="ECO:0000313" key="9">
    <source>
        <dbReference type="EMBL" id="TYC99690.1"/>
    </source>
</evidence>